<reference evidence="3" key="1">
    <citation type="journal article" date="2018" name="Genome Announc.">
        <title>Draft Genome Sequence of "Candidatus Phycosocius bacilliformis," an Alphaproteobacterial Ectosymbiont of the Hydrocarbon-Producing Green Alga Botryococcus braunii.</title>
        <authorList>
            <person name="Tanabe Y."/>
            <person name="Yamaguchi H."/>
            <person name="Watanabe M.M."/>
        </authorList>
    </citation>
    <scope>NUCLEOTIDE SEQUENCE [LARGE SCALE GENOMIC DNA]</scope>
    <source>
        <strain evidence="3">BOTRYCO-2</strain>
    </source>
</reference>
<dbReference type="InterPro" id="IPR043129">
    <property type="entry name" value="ATPase_NBD"/>
</dbReference>
<dbReference type="PANTHER" id="PTHR30605:SF0">
    <property type="entry name" value="ANHYDRO-N-ACETYLMURAMIC ACID KINASE"/>
    <property type="match status" value="1"/>
</dbReference>
<comment type="caution">
    <text evidence="2">Lacks conserved residue(s) required for the propagation of feature annotation.</text>
</comment>
<organism evidence="3 4">
    <name type="scientific">Candidatus Phycosocius bacilliformis</name>
    <dbReference type="NCBI Taxonomy" id="1445552"/>
    <lineage>
        <taxon>Bacteria</taxon>
        <taxon>Pseudomonadati</taxon>
        <taxon>Pseudomonadota</taxon>
        <taxon>Alphaproteobacteria</taxon>
        <taxon>Caulobacterales</taxon>
        <taxon>Caulobacterales incertae sedis</taxon>
        <taxon>Candidatus Phycosocius</taxon>
    </lineage>
</organism>
<comment type="caution">
    <text evidence="3">The sequence shown here is derived from an EMBL/GenBank/DDBJ whole genome shotgun (WGS) entry which is preliminary data.</text>
</comment>
<dbReference type="Proteomes" id="UP000245086">
    <property type="component" value="Unassembled WGS sequence"/>
</dbReference>
<dbReference type="InterPro" id="IPR005338">
    <property type="entry name" value="Anhydro_N_Ac-Mur_kinase"/>
</dbReference>
<sequence length="389" mass="41315">MRIPQPRVQKAMQNETETVPLWAIGLMTGTALDGFVDTALIRTDGVRVAEFGPFELFAYSDADRTLLAEAITQARAWDFQGPEPLIFAEAEDLITRIYTGAVLKLVEKAKMRPEDIAFVGGHGLTVLHRPQIGGGGRTRQLLDGAKLAELTGIDTVWDFRSHDVASGGQGAPLAPIYHTAILRHAGLGGDTSILNLGGVANITWWDGGDSLAAFDTGPANGPLNEWVEAHGQGVYDQDGRLAASGRVHEGRLLEILDNPWFDAPYPKSLDRFDFDAGLVRGLSLEDGAATLTALVAASLDLGLRLLPTRPKRLVVAGGGRKNPVLMAEIAARCGVQVIDADTIGLRGDAIEAECFALLAVRSARGLPLSFPGTTGVDRPTTGGVLSWAG</sequence>
<dbReference type="UniPathway" id="UPA00343"/>
<dbReference type="GO" id="GO:0006040">
    <property type="term" value="P:amino sugar metabolic process"/>
    <property type="evidence" value="ECO:0007669"/>
    <property type="project" value="InterPro"/>
</dbReference>
<comment type="catalytic activity">
    <reaction evidence="2">
        <text>1,6-anhydro-N-acetyl-beta-muramate + ATP + H2O = N-acetyl-D-muramate 6-phosphate + ADP + H(+)</text>
        <dbReference type="Rhea" id="RHEA:24952"/>
        <dbReference type="ChEBI" id="CHEBI:15377"/>
        <dbReference type="ChEBI" id="CHEBI:15378"/>
        <dbReference type="ChEBI" id="CHEBI:30616"/>
        <dbReference type="ChEBI" id="CHEBI:58690"/>
        <dbReference type="ChEBI" id="CHEBI:58722"/>
        <dbReference type="ChEBI" id="CHEBI:456216"/>
        <dbReference type="EC" id="2.7.1.170"/>
    </reaction>
</comment>
<keyword evidence="2" id="KW-0067">ATP-binding</keyword>
<keyword evidence="4" id="KW-1185">Reference proteome</keyword>
<dbReference type="Gene3D" id="3.30.420.40">
    <property type="match status" value="2"/>
</dbReference>
<keyword evidence="2 3" id="KW-0418">Kinase</keyword>
<dbReference type="GO" id="GO:0016301">
    <property type="term" value="F:kinase activity"/>
    <property type="evidence" value="ECO:0007669"/>
    <property type="project" value="UniProtKB-KW"/>
</dbReference>
<evidence type="ECO:0000256" key="2">
    <source>
        <dbReference type="HAMAP-Rule" id="MF_01270"/>
    </source>
</evidence>
<dbReference type="GO" id="GO:0009254">
    <property type="term" value="P:peptidoglycan turnover"/>
    <property type="evidence" value="ECO:0007669"/>
    <property type="project" value="UniProtKB-UniRule"/>
</dbReference>
<comment type="pathway">
    <text evidence="2">Amino-sugar metabolism; 1,6-anhydro-N-acetylmuramate degradation.</text>
</comment>
<gene>
    <name evidence="2 3" type="primary">anmK</name>
    <name evidence="3" type="ORF">PbB2_02605</name>
</gene>
<evidence type="ECO:0000313" key="4">
    <source>
        <dbReference type="Proteomes" id="UP000245086"/>
    </source>
</evidence>
<keyword evidence="2 3" id="KW-0808">Transferase</keyword>
<dbReference type="GO" id="GO:0097175">
    <property type="term" value="P:1,6-anhydro-N-acetyl-beta-muramic acid catabolic process"/>
    <property type="evidence" value="ECO:0007669"/>
    <property type="project" value="UniProtKB-UniRule"/>
</dbReference>
<dbReference type="SUPFAM" id="SSF53067">
    <property type="entry name" value="Actin-like ATPase domain"/>
    <property type="match status" value="1"/>
</dbReference>
<comment type="similarity">
    <text evidence="2">Belongs to the anhydro-N-acetylmuramic acid kinase family.</text>
</comment>
<dbReference type="EMBL" id="BFBR01000008">
    <property type="protein sequence ID" value="GBF58915.1"/>
    <property type="molecule type" value="Genomic_DNA"/>
</dbReference>
<dbReference type="EC" id="2.7.1.170" evidence="2"/>
<keyword evidence="2" id="KW-0547">Nucleotide-binding</keyword>
<comment type="function">
    <text evidence="2">Catalyzes the specific phosphorylation of 1,6-anhydro-N-acetylmuramic acid (anhMurNAc) with the simultaneous cleavage of the 1,6-anhydro ring, generating MurNAc-6-P. Is required for the utilization of anhMurNAc either imported from the medium or derived from its own cell wall murein, and thus plays a role in cell wall recycling.</text>
</comment>
<dbReference type="AlphaFoldDB" id="A0A2P2ECY6"/>
<accession>A0A2P2ECY6</accession>
<name>A0A2P2ECY6_9PROT</name>
<dbReference type="Pfam" id="PF03702">
    <property type="entry name" value="AnmK"/>
    <property type="match status" value="1"/>
</dbReference>
<proteinExistence type="inferred from homology"/>
<evidence type="ECO:0000256" key="1">
    <source>
        <dbReference type="ARBA" id="ARBA00023277"/>
    </source>
</evidence>
<dbReference type="UniPathway" id="UPA00544"/>
<dbReference type="PANTHER" id="PTHR30605">
    <property type="entry name" value="ANHYDRO-N-ACETYLMURAMIC ACID KINASE"/>
    <property type="match status" value="1"/>
</dbReference>
<keyword evidence="1 2" id="KW-0119">Carbohydrate metabolism</keyword>
<dbReference type="NCBIfam" id="NF007141">
    <property type="entry name" value="PRK09585.1-5"/>
    <property type="match status" value="1"/>
</dbReference>
<protein>
    <recommendedName>
        <fullName evidence="2">Anhydro-N-acetylmuramic acid kinase</fullName>
        <ecNumber evidence="2">2.7.1.170</ecNumber>
    </recommendedName>
    <alternativeName>
        <fullName evidence="2">AnhMurNAc kinase</fullName>
    </alternativeName>
</protein>
<dbReference type="GO" id="GO:0005524">
    <property type="term" value="F:ATP binding"/>
    <property type="evidence" value="ECO:0007669"/>
    <property type="project" value="UniProtKB-UniRule"/>
</dbReference>
<dbReference type="HAMAP" id="MF_01270">
    <property type="entry name" value="AnhMurNAc_kinase"/>
    <property type="match status" value="1"/>
</dbReference>
<evidence type="ECO:0000313" key="3">
    <source>
        <dbReference type="EMBL" id="GBF58915.1"/>
    </source>
</evidence>
<comment type="pathway">
    <text evidence="2">Cell wall biogenesis; peptidoglycan recycling.</text>
</comment>
<dbReference type="GO" id="GO:0016773">
    <property type="term" value="F:phosphotransferase activity, alcohol group as acceptor"/>
    <property type="evidence" value="ECO:0007669"/>
    <property type="project" value="UniProtKB-UniRule"/>
</dbReference>